<evidence type="ECO:0000313" key="1">
    <source>
        <dbReference type="EMBL" id="SED21901.1"/>
    </source>
</evidence>
<gene>
    <name evidence="1" type="ORF">SAMN05444164_4120</name>
</gene>
<proteinExistence type="predicted"/>
<reference evidence="1 2" key="1">
    <citation type="submission" date="2016-10" db="EMBL/GenBank/DDBJ databases">
        <authorList>
            <person name="de Groot N.N."/>
        </authorList>
    </citation>
    <scope>NUCLEOTIDE SEQUENCE [LARGE SCALE GENOMIC DNA]</scope>
    <source>
        <strain evidence="1 2">MT12</strain>
    </source>
</reference>
<dbReference type="EMBL" id="FNTH01000001">
    <property type="protein sequence ID" value="SED21901.1"/>
    <property type="molecule type" value="Genomic_DNA"/>
</dbReference>
<evidence type="ECO:0000313" key="2">
    <source>
        <dbReference type="Proteomes" id="UP000198992"/>
    </source>
</evidence>
<organism evidence="1 2">
    <name type="scientific">Bradyrhizobium erythrophlei</name>
    <dbReference type="NCBI Taxonomy" id="1437360"/>
    <lineage>
        <taxon>Bacteria</taxon>
        <taxon>Pseudomonadati</taxon>
        <taxon>Pseudomonadota</taxon>
        <taxon>Alphaproteobacteria</taxon>
        <taxon>Hyphomicrobiales</taxon>
        <taxon>Nitrobacteraceae</taxon>
        <taxon>Bradyrhizobium</taxon>
    </lineage>
</organism>
<protein>
    <recommendedName>
        <fullName evidence="3">Cysteine rich repeat-containing protein</fullName>
    </recommendedName>
</protein>
<evidence type="ECO:0008006" key="3">
    <source>
        <dbReference type="Google" id="ProtNLM"/>
    </source>
</evidence>
<dbReference type="Proteomes" id="UP000198992">
    <property type="component" value="Unassembled WGS sequence"/>
</dbReference>
<name>A0A1H4YXZ4_9BRAD</name>
<accession>A0A1H4YXZ4</accession>
<sequence>MLLATAWPASPQGTSEQRQACTPDVFRLCSSFIPNADDITTCLRERSSELSDACRQVIQVDITQMPSARDGNSIRKRTTR</sequence>
<dbReference type="AlphaFoldDB" id="A0A1H4YXZ4"/>